<name>A0ABW6XYU7_9ACTN</name>
<keyword evidence="2" id="KW-1185">Reference proteome</keyword>
<dbReference type="RefSeq" id="WP_388309830.1">
    <property type="nucleotide sequence ID" value="NZ_JBIBDZ010000010.1"/>
</dbReference>
<proteinExistence type="predicted"/>
<dbReference type="EMBL" id="JBIBDZ010000010">
    <property type="protein sequence ID" value="MFF5922527.1"/>
    <property type="molecule type" value="Genomic_DNA"/>
</dbReference>
<protein>
    <submittedName>
        <fullName evidence="1">Uncharacterized protein</fullName>
    </submittedName>
</protein>
<dbReference type="Proteomes" id="UP001602370">
    <property type="component" value="Unassembled WGS sequence"/>
</dbReference>
<evidence type="ECO:0000313" key="2">
    <source>
        <dbReference type="Proteomes" id="UP001602370"/>
    </source>
</evidence>
<gene>
    <name evidence="1" type="ORF">ACFY8C_29955</name>
</gene>
<comment type="caution">
    <text evidence="1">The sequence shown here is derived from an EMBL/GenBank/DDBJ whole genome shotgun (WGS) entry which is preliminary data.</text>
</comment>
<sequence>MGTTVVYEAVRAELAAAGEVPGLGSALGRLDSLQVRDGAHWIVARDGARVEAGRVSDDPGAVFGLRQGWLLPGEERVYATPVPGGGLAVSGGDSVTVHEADGAVRWTFPHRPWPGGAHGACASDPSGTALLAVVPPALETVRTEVLLNLDLATGTVLAASEVPTCWGTYAFQQPLGPARGVFLDAAQGQDEAHALLATATREGLAVEPVGGYDEPFTGSSLRSGAFLTLSVAGERLTRYDSPVRARTVAEAAEVLSDGLVFMGQPGFLDEERVLAAVGEDPWEEECRHLLLGAADLRPRAEVTYPPGIEVTARAVALGDGTWLTFDGDTVRRWRIG</sequence>
<accession>A0ABW6XYU7</accession>
<reference evidence="1 2" key="1">
    <citation type="submission" date="2024-10" db="EMBL/GenBank/DDBJ databases">
        <title>The Natural Products Discovery Center: Release of the First 8490 Sequenced Strains for Exploring Actinobacteria Biosynthetic Diversity.</title>
        <authorList>
            <person name="Kalkreuter E."/>
            <person name="Kautsar S.A."/>
            <person name="Yang D."/>
            <person name="Bader C.D."/>
            <person name="Teijaro C.N."/>
            <person name="Fluegel L."/>
            <person name="Davis C.M."/>
            <person name="Simpson J.R."/>
            <person name="Lauterbach L."/>
            <person name="Steele A.D."/>
            <person name="Gui C."/>
            <person name="Meng S."/>
            <person name="Li G."/>
            <person name="Viehrig K."/>
            <person name="Ye F."/>
            <person name="Su P."/>
            <person name="Kiefer A.F."/>
            <person name="Nichols A."/>
            <person name="Cepeda A.J."/>
            <person name="Yan W."/>
            <person name="Fan B."/>
            <person name="Jiang Y."/>
            <person name="Adhikari A."/>
            <person name="Zheng C.-J."/>
            <person name="Schuster L."/>
            <person name="Cowan T.M."/>
            <person name="Smanski M.J."/>
            <person name="Chevrette M.G."/>
            <person name="De Carvalho L.P.S."/>
            <person name="Shen B."/>
        </authorList>
    </citation>
    <scope>NUCLEOTIDE SEQUENCE [LARGE SCALE GENOMIC DNA]</scope>
    <source>
        <strain evidence="1 2">NPDC012605</strain>
    </source>
</reference>
<evidence type="ECO:0000313" key="1">
    <source>
        <dbReference type="EMBL" id="MFF5922527.1"/>
    </source>
</evidence>
<organism evidence="1 2">
    <name type="scientific">Streptomyces flavochromogenes</name>
    <dbReference type="NCBI Taxonomy" id="68199"/>
    <lineage>
        <taxon>Bacteria</taxon>
        <taxon>Bacillati</taxon>
        <taxon>Actinomycetota</taxon>
        <taxon>Actinomycetes</taxon>
        <taxon>Kitasatosporales</taxon>
        <taxon>Streptomycetaceae</taxon>
        <taxon>Streptomyces</taxon>
    </lineage>
</organism>